<dbReference type="PROSITE" id="PS50041">
    <property type="entry name" value="C_TYPE_LECTIN_2"/>
    <property type="match status" value="2"/>
</dbReference>
<dbReference type="Pfam" id="PF00059">
    <property type="entry name" value="Lectin_C"/>
    <property type="match status" value="2"/>
</dbReference>
<dbReference type="InterPro" id="IPR050976">
    <property type="entry name" value="Snaclec"/>
</dbReference>
<evidence type="ECO:0000256" key="1">
    <source>
        <dbReference type="ARBA" id="ARBA00023157"/>
    </source>
</evidence>
<organism evidence="4 5">
    <name type="scientific">Mesorhabditis belari</name>
    <dbReference type="NCBI Taxonomy" id="2138241"/>
    <lineage>
        <taxon>Eukaryota</taxon>
        <taxon>Metazoa</taxon>
        <taxon>Ecdysozoa</taxon>
        <taxon>Nematoda</taxon>
        <taxon>Chromadorea</taxon>
        <taxon>Rhabditida</taxon>
        <taxon>Rhabditina</taxon>
        <taxon>Rhabditomorpha</taxon>
        <taxon>Rhabditoidea</taxon>
        <taxon>Rhabditidae</taxon>
        <taxon>Mesorhabditinae</taxon>
        <taxon>Mesorhabditis</taxon>
    </lineage>
</organism>
<keyword evidence="2" id="KW-0732">Signal</keyword>
<dbReference type="Gene3D" id="3.10.100.10">
    <property type="entry name" value="Mannose-Binding Protein A, subunit A"/>
    <property type="match status" value="2"/>
</dbReference>
<dbReference type="InterPro" id="IPR016186">
    <property type="entry name" value="C-type_lectin-like/link_sf"/>
</dbReference>
<dbReference type="Proteomes" id="UP000887575">
    <property type="component" value="Unassembled WGS sequence"/>
</dbReference>
<dbReference type="PANTHER" id="PTHR22991:SF40">
    <property type="entry name" value="PROTEIN CBG13490"/>
    <property type="match status" value="1"/>
</dbReference>
<evidence type="ECO:0000259" key="3">
    <source>
        <dbReference type="PROSITE" id="PS50041"/>
    </source>
</evidence>
<dbReference type="SUPFAM" id="SSF56436">
    <property type="entry name" value="C-type lectin-like"/>
    <property type="match status" value="2"/>
</dbReference>
<dbReference type="InterPro" id="IPR016187">
    <property type="entry name" value="CTDL_fold"/>
</dbReference>
<dbReference type="AlphaFoldDB" id="A0AAF3FRW5"/>
<proteinExistence type="predicted"/>
<keyword evidence="1" id="KW-1015">Disulfide bond</keyword>
<dbReference type="CDD" id="cd00037">
    <property type="entry name" value="CLECT"/>
    <property type="match status" value="2"/>
</dbReference>
<evidence type="ECO:0000313" key="5">
    <source>
        <dbReference type="WBParaSite" id="MBELARI_LOCUS8843"/>
    </source>
</evidence>
<dbReference type="PROSITE" id="PS00615">
    <property type="entry name" value="C_TYPE_LECTIN_1"/>
    <property type="match status" value="1"/>
</dbReference>
<dbReference type="PANTHER" id="PTHR22991">
    <property type="entry name" value="PROTEIN CBG13490"/>
    <property type="match status" value="1"/>
</dbReference>
<accession>A0AAF3FRW5</accession>
<feature type="signal peptide" evidence="2">
    <location>
        <begin position="1"/>
        <end position="17"/>
    </location>
</feature>
<dbReference type="WBParaSite" id="MBELARI_LOCUS8843">
    <property type="protein sequence ID" value="MBELARI_LOCUS8843"/>
    <property type="gene ID" value="MBELARI_LOCUS8843"/>
</dbReference>
<feature type="chain" id="PRO_5042204187" evidence="2">
    <location>
        <begin position="18"/>
        <end position="310"/>
    </location>
</feature>
<dbReference type="SMART" id="SM00034">
    <property type="entry name" value="CLECT"/>
    <property type="match status" value="2"/>
</dbReference>
<name>A0AAF3FRW5_9BILA</name>
<sequence length="310" mass="33964">MLSQIILFVGYFGLIFGGSCPAGSVNYVEAGECIVTIPAPAPLSTASRTCAALSGRLIQPQTQQENVLAAVSAIKALPTKVPVTIGVIQRDRGVDRIYADGTPLQYLNFFSESEYSASPCTVLNPTNLQWYSTPCNDTHPFVCQFSDLSTMLCPTGWSWNDFTQNCYYVQNIVASNHALYVNQSDAEAICAQMGAHLASIHTQRENIWIRNFIATYGGVDCGQGGQALIGASCKDGKKTWSDGTTFDYDLTNGDCTDAYTMINDYNCGLAIREIWPSWYAQNQFSRFICQKAALHLADVAMNLVKTFQNI</sequence>
<reference evidence="5" key="1">
    <citation type="submission" date="2024-02" db="UniProtKB">
        <authorList>
            <consortium name="WormBaseParasite"/>
        </authorList>
    </citation>
    <scope>IDENTIFICATION</scope>
</reference>
<evidence type="ECO:0000313" key="4">
    <source>
        <dbReference type="Proteomes" id="UP000887575"/>
    </source>
</evidence>
<keyword evidence="4" id="KW-1185">Reference proteome</keyword>
<feature type="domain" description="C-type lectin" evidence="3">
    <location>
        <begin position="29"/>
        <end position="144"/>
    </location>
</feature>
<protein>
    <submittedName>
        <fullName evidence="5">C-type lectin domain-containing protein</fullName>
    </submittedName>
</protein>
<dbReference type="InterPro" id="IPR001304">
    <property type="entry name" value="C-type_lectin-like"/>
</dbReference>
<feature type="domain" description="C-type lectin" evidence="3">
    <location>
        <begin position="162"/>
        <end position="267"/>
    </location>
</feature>
<evidence type="ECO:0000256" key="2">
    <source>
        <dbReference type="SAM" id="SignalP"/>
    </source>
</evidence>
<dbReference type="InterPro" id="IPR018378">
    <property type="entry name" value="C-type_lectin_CS"/>
</dbReference>